<sequence length="197" mass="21982">MNVARFWLMKAVSMVYMVALPCYSHGAVKGMCLFMLGHFTCGELLATMFIVNHVIEGVCFAKKSNDGEATAKGRKGLRPQTAMGTTPMSETRSKASAANSELKEVPFNDWAAVQCQTSVNWSPGSWFWNHFSGGLSHQIEHHLFPSICHTNYVHIQDVVEKTCIEYGVPYQSEPSLLSAYKKMISHLRFLGTEKKQG</sequence>
<protein>
    <recommendedName>
        <fullName evidence="2">Fatty acid desaturase domain-containing protein</fullName>
    </recommendedName>
</protein>
<feature type="domain" description="Fatty acid desaturase" evidence="2">
    <location>
        <begin position="6"/>
        <end position="172"/>
    </location>
</feature>
<evidence type="ECO:0000313" key="3">
    <source>
        <dbReference type="EMBL" id="CAD8313168.1"/>
    </source>
</evidence>
<proteinExistence type="predicted"/>
<dbReference type="InterPro" id="IPR012171">
    <property type="entry name" value="Fatty_acid_desaturase"/>
</dbReference>
<dbReference type="PANTHER" id="PTHR19353:SF19">
    <property type="entry name" value="DELTA(5) FATTY ACID DESATURASE C-RELATED"/>
    <property type="match status" value="1"/>
</dbReference>
<dbReference type="EMBL" id="HBED01024097">
    <property type="protein sequence ID" value="CAD8313168.1"/>
    <property type="molecule type" value="Transcribed_RNA"/>
</dbReference>
<dbReference type="PANTHER" id="PTHR19353">
    <property type="entry name" value="FATTY ACID DESATURASE 2"/>
    <property type="match status" value="1"/>
</dbReference>
<evidence type="ECO:0000259" key="2">
    <source>
        <dbReference type="Pfam" id="PF00487"/>
    </source>
</evidence>
<name>A0A7R9W426_9STRA</name>
<dbReference type="GO" id="GO:0016020">
    <property type="term" value="C:membrane"/>
    <property type="evidence" value="ECO:0007669"/>
    <property type="project" value="TreeGrafter"/>
</dbReference>
<gene>
    <name evidence="3" type="ORF">TDUB1175_LOCUS11957</name>
</gene>
<dbReference type="InterPro" id="IPR005804">
    <property type="entry name" value="FA_desaturase_dom"/>
</dbReference>
<accession>A0A7R9W426</accession>
<dbReference type="GO" id="GO:0008610">
    <property type="term" value="P:lipid biosynthetic process"/>
    <property type="evidence" value="ECO:0007669"/>
    <property type="project" value="UniProtKB-ARBA"/>
</dbReference>
<organism evidence="3">
    <name type="scientific">Pseudictyota dubia</name>
    <dbReference type="NCBI Taxonomy" id="2749911"/>
    <lineage>
        <taxon>Eukaryota</taxon>
        <taxon>Sar</taxon>
        <taxon>Stramenopiles</taxon>
        <taxon>Ochrophyta</taxon>
        <taxon>Bacillariophyta</taxon>
        <taxon>Mediophyceae</taxon>
        <taxon>Biddulphiophycidae</taxon>
        <taxon>Eupodiscales</taxon>
        <taxon>Odontellaceae</taxon>
        <taxon>Pseudictyota</taxon>
    </lineage>
</organism>
<feature type="region of interest" description="Disordered" evidence="1">
    <location>
        <begin position="68"/>
        <end position="95"/>
    </location>
</feature>
<feature type="compositionally biased region" description="Polar residues" evidence="1">
    <location>
        <begin position="82"/>
        <end position="95"/>
    </location>
</feature>
<evidence type="ECO:0000256" key="1">
    <source>
        <dbReference type="SAM" id="MobiDB-lite"/>
    </source>
</evidence>
<dbReference type="Pfam" id="PF00487">
    <property type="entry name" value="FA_desaturase"/>
    <property type="match status" value="1"/>
</dbReference>
<reference evidence="3" key="1">
    <citation type="submission" date="2021-01" db="EMBL/GenBank/DDBJ databases">
        <authorList>
            <person name="Corre E."/>
            <person name="Pelletier E."/>
            <person name="Niang G."/>
            <person name="Scheremetjew M."/>
            <person name="Finn R."/>
            <person name="Kale V."/>
            <person name="Holt S."/>
            <person name="Cochrane G."/>
            <person name="Meng A."/>
            <person name="Brown T."/>
            <person name="Cohen L."/>
        </authorList>
    </citation>
    <scope>NUCLEOTIDE SEQUENCE</scope>
    <source>
        <strain evidence="3">CCMP147</strain>
    </source>
</reference>
<dbReference type="AlphaFoldDB" id="A0A7R9W426"/>
<dbReference type="GO" id="GO:0016717">
    <property type="term" value="F:oxidoreductase activity, acting on paired donors, with oxidation of a pair of donors resulting in the reduction of molecular oxygen to two molecules of water"/>
    <property type="evidence" value="ECO:0007669"/>
    <property type="project" value="TreeGrafter"/>
</dbReference>